<reference evidence="1 2" key="1">
    <citation type="submission" date="2024-04" db="EMBL/GenBank/DDBJ databases">
        <title>Tritrichomonas musculus Genome.</title>
        <authorList>
            <person name="Alves-Ferreira E."/>
            <person name="Grigg M."/>
            <person name="Lorenzi H."/>
            <person name="Galac M."/>
        </authorList>
    </citation>
    <scope>NUCLEOTIDE SEQUENCE [LARGE SCALE GENOMIC DNA]</scope>
    <source>
        <strain evidence="1 2">EAF2021</strain>
    </source>
</reference>
<dbReference type="PANTHER" id="PTHR24159:SF5">
    <property type="entry name" value="ANK_REP_REGION DOMAIN-CONTAINING PROTEIN"/>
    <property type="match status" value="1"/>
</dbReference>
<protein>
    <recommendedName>
        <fullName evidence="3">DUF3447 domain-containing protein</fullName>
    </recommendedName>
</protein>
<comment type="caution">
    <text evidence="1">The sequence shown here is derived from an EMBL/GenBank/DDBJ whole genome shotgun (WGS) entry which is preliminary data.</text>
</comment>
<dbReference type="SUPFAM" id="SSF48403">
    <property type="entry name" value="Ankyrin repeat"/>
    <property type="match status" value="1"/>
</dbReference>
<name>A0ABR2HFM3_9EUKA</name>
<accession>A0ABR2HFM3</accession>
<evidence type="ECO:0000313" key="2">
    <source>
        <dbReference type="Proteomes" id="UP001470230"/>
    </source>
</evidence>
<sequence length="376" mass="45182">MSVSDVIEKMKAIQSKLLHFLDSDNDIKIDSLDFYNYLNETKISDNQHDLTPFLQLLVAIANNHRGGASFFDKIKQILSFFKKEIQQFYSNSEIINIFQSNKRILLFLIKENIITADFYFRKTIISDEYVKAKYPQYFAPELRPFIHEFTFQKDQDDSWISQIKQNYPYDFENLRQNGNNEETICQMIRNDSVEEFIKYVNKINYNLNSTISPSIYETNSFLIENQHDINLIKYATFFGSIQIVRYLIQNNVRFNSDLWLYAIHSNNPELIHYFEENKIEFGDTLYRIYIDESIKCHNNDIKNYFTNKYLFGSDYRPKNTFFNAIKYYNFEFMNTEFIKQDKFFMFTIHDYYFIVNALLQESDCDINKEKIFTILV</sequence>
<dbReference type="Proteomes" id="UP001470230">
    <property type="component" value="Unassembled WGS sequence"/>
</dbReference>
<gene>
    <name evidence="1" type="ORF">M9Y10_020775</name>
</gene>
<dbReference type="InterPro" id="IPR036770">
    <property type="entry name" value="Ankyrin_rpt-contain_sf"/>
</dbReference>
<proteinExistence type="predicted"/>
<organism evidence="1 2">
    <name type="scientific">Tritrichomonas musculus</name>
    <dbReference type="NCBI Taxonomy" id="1915356"/>
    <lineage>
        <taxon>Eukaryota</taxon>
        <taxon>Metamonada</taxon>
        <taxon>Parabasalia</taxon>
        <taxon>Tritrichomonadida</taxon>
        <taxon>Tritrichomonadidae</taxon>
        <taxon>Tritrichomonas</taxon>
    </lineage>
</organism>
<evidence type="ECO:0000313" key="1">
    <source>
        <dbReference type="EMBL" id="KAK8845850.1"/>
    </source>
</evidence>
<keyword evidence="2" id="KW-1185">Reference proteome</keyword>
<dbReference type="EMBL" id="JAPFFF010000030">
    <property type="protein sequence ID" value="KAK8845850.1"/>
    <property type="molecule type" value="Genomic_DNA"/>
</dbReference>
<evidence type="ECO:0008006" key="3">
    <source>
        <dbReference type="Google" id="ProtNLM"/>
    </source>
</evidence>
<dbReference type="PANTHER" id="PTHR24159">
    <property type="match status" value="1"/>
</dbReference>